<dbReference type="GO" id="GO:0005092">
    <property type="term" value="F:GDP-dissociation inhibitor activity"/>
    <property type="evidence" value="ECO:0007669"/>
    <property type="project" value="InterPro"/>
</dbReference>
<feature type="region of interest" description="Disordered" evidence="6">
    <location>
        <begin position="103"/>
        <end position="139"/>
    </location>
</feature>
<dbReference type="SUPFAM" id="SSF51905">
    <property type="entry name" value="FAD/NAD(P)-binding domain"/>
    <property type="match status" value="1"/>
</dbReference>
<comment type="function">
    <text evidence="5">Substrate-binding subunit (component A) of the Rab geranylgeranyltransferase (GGTase) complex. Binds unprenylated Rab proteins and presents the substrate peptide to the catalytic component B. The component A is thought to be regenerated by transferring its prenylated Rab back to the donor membrane.</text>
</comment>
<feature type="compositionally biased region" description="Polar residues" evidence="6">
    <location>
        <begin position="121"/>
        <end position="131"/>
    </location>
</feature>
<evidence type="ECO:0000256" key="3">
    <source>
        <dbReference type="ARBA" id="ARBA00022468"/>
    </source>
</evidence>
<dbReference type="Pfam" id="PF00996">
    <property type="entry name" value="GDI"/>
    <property type="match status" value="2"/>
</dbReference>
<dbReference type="PANTHER" id="PTHR11787:SF4">
    <property type="entry name" value="CHM, RAB ESCORT PROTEIN 1"/>
    <property type="match status" value="1"/>
</dbReference>
<accession>A0A8J5JTP8</accession>
<comment type="caution">
    <text evidence="7">The sequence shown here is derived from an EMBL/GenBank/DDBJ whole genome shotgun (WGS) entry which is preliminary data.</text>
</comment>
<reference evidence="7" key="1">
    <citation type="journal article" date="2021" name="Sci. Adv.">
        <title>The American lobster genome reveals insights on longevity, neural, and immune adaptations.</title>
        <authorList>
            <person name="Polinski J.M."/>
            <person name="Zimin A.V."/>
            <person name="Clark K.F."/>
            <person name="Kohn A.B."/>
            <person name="Sadowski N."/>
            <person name="Timp W."/>
            <person name="Ptitsyn A."/>
            <person name="Khanna P."/>
            <person name="Romanova D.Y."/>
            <person name="Williams P."/>
            <person name="Greenwood S.J."/>
            <person name="Moroz L.L."/>
            <person name="Walt D.R."/>
            <person name="Bodnar A.G."/>
        </authorList>
    </citation>
    <scope>NUCLEOTIDE SEQUENCE</scope>
    <source>
        <strain evidence="7">GMGI-L3</strain>
    </source>
</reference>
<evidence type="ECO:0000256" key="5">
    <source>
        <dbReference type="PIRNR" id="PIRNR016550"/>
    </source>
</evidence>
<dbReference type="GO" id="GO:0005968">
    <property type="term" value="C:Rab-protein geranylgeranyltransferase complex"/>
    <property type="evidence" value="ECO:0007669"/>
    <property type="project" value="UniProtKB-UniRule"/>
</dbReference>
<evidence type="ECO:0000256" key="4">
    <source>
        <dbReference type="ARBA" id="ARBA00022490"/>
    </source>
</evidence>
<dbReference type="EMBL" id="JAHLQT010026066">
    <property type="protein sequence ID" value="KAG7163905.1"/>
    <property type="molecule type" value="Genomic_DNA"/>
</dbReference>
<dbReference type="GO" id="GO:0005634">
    <property type="term" value="C:nucleus"/>
    <property type="evidence" value="ECO:0007669"/>
    <property type="project" value="TreeGrafter"/>
</dbReference>
<comment type="subcellular location">
    <subcellularLocation>
        <location evidence="1 5">Cytoplasm</location>
    </subcellularLocation>
</comment>
<dbReference type="InterPro" id="IPR036188">
    <property type="entry name" value="FAD/NAD-bd_sf"/>
</dbReference>
<gene>
    <name evidence="7" type="primary">Rep-L</name>
    <name evidence="7" type="ORF">Hamer_G020821</name>
</gene>
<feature type="region of interest" description="Disordered" evidence="6">
    <location>
        <begin position="63"/>
        <end position="90"/>
    </location>
</feature>
<feature type="region of interest" description="Disordered" evidence="6">
    <location>
        <begin position="501"/>
        <end position="564"/>
    </location>
</feature>
<name>A0A8J5JTP8_HOMAM</name>
<dbReference type="InterPro" id="IPR018203">
    <property type="entry name" value="GDP_dissociation_inhibitor"/>
</dbReference>
<keyword evidence="3 5" id="KW-0343">GTPase activation</keyword>
<dbReference type="GO" id="GO:0006886">
    <property type="term" value="P:intracellular protein transport"/>
    <property type="evidence" value="ECO:0007669"/>
    <property type="project" value="InterPro"/>
</dbReference>
<sequence>MEAELPTEYDVIVVGTGLVECIVAAASARVGKKVLHIDKNDYYGGQWASFTLRNIEQWVEEHTASHQETKNTEECALEEGEKLAPTSDPRRVYSKVKLSWHAHDEAPTASEESATKDDSGEGSSEETTTPKAETKDEAKEIKTWSQEEMMQLSRKYAEFKCITRVLTWLVNGGDEGSLLVVPCSRSDVFTTSSVSLVEKRLLMKFLEFCHSYDQQPEQLEEYADKPFVDFLKSRKLTDNITHFVTDSIAMVVGDVPCKEGLERMKLFLTSLGRYGTTPFLFSMYGCGELPQAFCRLCAVFEGTYILRRPVSSLIINSGNTCLGLVSEGQRFKCSHLVIDAAYAPQEYAAIGSSPKQPSLSRGIFIIDRSILPNEKEQLTLLRLPAKDGNPQIVTILEVGGGSGVCPKDLYCVHMTCQGYDAEEDLKIAVQRLFGCGATSQPTVLMSLYFNLVDLSACDLVSGAPTNVYLCSGPDTELDYDFAIDQAKNVFTRMFPEEEFLPRAPDPDEIVFDNAGAEPKDGDNFDSNTKMGEKDEATVNPENRTDEEKALAADEVLSSTKEGSS</sequence>
<dbReference type="Proteomes" id="UP000747542">
    <property type="component" value="Unassembled WGS sequence"/>
</dbReference>
<dbReference type="Gene3D" id="1.10.405.10">
    <property type="entry name" value="Guanine Nucleotide Dissociation Inhibitor, domain 1"/>
    <property type="match status" value="1"/>
</dbReference>
<dbReference type="PRINTS" id="PR00891">
    <property type="entry name" value="RABGDIREP"/>
</dbReference>
<dbReference type="GO" id="GO:0005829">
    <property type="term" value="C:cytosol"/>
    <property type="evidence" value="ECO:0007669"/>
    <property type="project" value="TreeGrafter"/>
</dbReference>
<comment type="similarity">
    <text evidence="2 5">Belongs to the Rab GDI family.</text>
</comment>
<dbReference type="GO" id="GO:0005096">
    <property type="term" value="F:GTPase activator activity"/>
    <property type="evidence" value="ECO:0007669"/>
    <property type="project" value="UniProtKB-UniRule"/>
</dbReference>
<dbReference type="GO" id="GO:0007264">
    <property type="term" value="P:small GTPase-mediated signal transduction"/>
    <property type="evidence" value="ECO:0007669"/>
    <property type="project" value="UniProtKB-UniRule"/>
</dbReference>
<organism evidence="7 8">
    <name type="scientific">Homarus americanus</name>
    <name type="common">American lobster</name>
    <dbReference type="NCBI Taxonomy" id="6706"/>
    <lineage>
        <taxon>Eukaryota</taxon>
        <taxon>Metazoa</taxon>
        <taxon>Ecdysozoa</taxon>
        <taxon>Arthropoda</taxon>
        <taxon>Crustacea</taxon>
        <taxon>Multicrustacea</taxon>
        <taxon>Malacostraca</taxon>
        <taxon>Eumalacostraca</taxon>
        <taxon>Eucarida</taxon>
        <taxon>Decapoda</taxon>
        <taxon>Pleocyemata</taxon>
        <taxon>Astacidea</taxon>
        <taxon>Nephropoidea</taxon>
        <taxon>Nephropidae</taxon>
        <taxon>Homarus</taxon>
    </lineage>
</organism>
<dbReference type="AlphaFoldDB" id="A0A8J5JTP8"/>
<evidence type="ECO:0000256" key="6">
    <source>
        <dbReference type="SAM" id="MobiDB-lite"/>
    </source>
</evidence>
<keyword evidence="4 5" id="KW-0963">Cytoplasm</keyword>
<dbReference type="InterPro" id="IPR001738">
    <property type="entry name" value="Rab_escort"/>
</dbReference>
<proteinExistence type="inferred from homology"/>
<dbReference type="SUPFAM" id="SSF54373">
    <property type="entry name" value="FAD-linked reductases, C-terminal domain"/>
    <property type="match status" value="1"/>
</dbReference>
<evidence type="ECO:0000256" key="2">
    <source>
        <dbReference type="ARBA" id="ARBA00005593"/>
    </source>
</evidence>
<feature type="compositionally biased region" description="Basic and acidic residues" evidence="6">
    <location>
        <begin position="63"/>
        <end position="73"/>
    </location>
</feature>
<evidence type="ECO:0000313" key="7">
    <source>
        <dbReference type="EMBL" id="KAG7163905.1"/>
    </source>
</evidence>
<dbReference type="Gene3D" id="3.50.50.60">
    <property type="entry name" value="FAD/NAD(P)-binding domain"/>
    <property type="match status" value="1"/>
</dbReference>
<evidence type="ECO:0000313" key="8">
    <source>
        <dbReference type="Proteomes" id="UP000747542"/>
    </source>
</evidence>
<dbReference type="GO" id="GO:0016192">
    <property type="term" value="P:vesicle-mediated transport"/>
    <property type="evidence" value="ECO:0007669"/>
    <property type="project" value="TreeGrafter"/>
</dbReference>
<protein>
    <recommendedName>
        <fullName evidence="5">Rab proteins geranylgeranyltransferase component A</fullName>
    </recommendedName>
</protein>
<dbReference type="FunFam" id="1.10.405.10:FF:000003">
    <property type="entry name" value="Rab proteins geranylgeranyltransferase component A"/>
    <property type="match status" value="1"/>
</dbReference>
<dbReference type="PIRSF" id="PIRSF016550">
    <property type="entry name" value="Rab_ger_ger_transf_A_euk"/>
    <property type="match status" value="1"/>
</dbReference>
<keyword evidence="8" id="KW-1185">Reference proteome</keyword>
<evidence type="ECO:0000256" key="1">
    <source>
        <dbReference type="ARBA" id="ARBA00004496"/>
    </source>
</evidence>
<feature type="compositionally biased region" description="Basic and acidic residues" evidence="6">
    <location>
        <begin position="530"/>
        <end position="551"/>
    </location>
</feature>
<dbReference type="PANTHER" id="PTHR11787">
    <property type="entry name" value="RAB GDP-DISSOCIATION INHIBITOR"/>
    <property type="match status" value="1"/>
</dbReference>
<dbReference type="Gene3D" id="3.30.519.10">
    <property type="entry name" value="Guanine Nucleotide Dissociation Inhibitor, domain 2"/>
    <property type="match status" value="1"/>
</dbReference>